<dbReference type="STRING" id="1265819.PGRAN_07558"/>
<reference evidence="1 2" key="1">
    <citation type="journal article" date="2014" name="Int. J. Syst. Evol. Microbiol.">
        <title>Listeria floridensis sp. nov., Listeria aquatica sp. nov., Listeria cornellensis sp. nov., Listeria riparia sp. nov. and Listeria grandensis sp. nov., from agricultural and natural environments.</title>
        <authorList>
            <person name="den Bakker H.C."/>
            <person name="Warchocki S."/>
            <person name="Wright E.M."/>
            <person name="Allred A.F."/>
            <person name="Ahlstrom C."/>
            <person name="Manuel C.S."/>
            <person name="Stasiewicz M.J."/>
            <person name="Burrell A."/>
            <person name="Roof S."/>
            <person name="Strawn L."/>
            <person name="Fortes E.D."/>
            <person name="Nightingale K.K."/>
            <person name="Kephart D."/>
            <person name="Wiedmann M."/>
        </authorList>
    </citation>
    <scope>NUCLEOTIDE SEQUENCE [LARGE SCALE GENOMIC DNA]</scope>
    <source>
        <strain evidence="2">FSL F6-971</strain>
    </source>
</reference>
<name>W7B8B0_9LIST</name>
<organism evidence="1 2">
    <name type="scientific">Listeria grandensis FSL F6-0971</name>
    <dbReference type="NCBI Taxonomy" id="1265819"/>
    <lineage>
        <taxon>Bacteria</taxon>
        <taxon>Bacillati</taxon>
        <taxon>Bacillota</taxon>
        <taxon>Bacilli</taxon>
        <taxon>Bacillales</taxon>
        <taxon>Listeriaceae</taxon>
        <taxon>Listeria</taxon>
    </lineage>
</organism>
<evidence type="ECO:0000313" key="2">
    <source>
        <dbReference type="Proteomes" id="UP000019253"/>
    </source>
</evidence>
<comment type="caution">
    <text evidence="1">The sequence shown here is derived from an EMBL/GenBank/DDBJ whole genome shotgun (WGS) entry which is preliminary data.</text>
</comment>
<dbReference type="PROSITE" id="PS51257">
    <property type="entry name" value="PROKAR_LIPOPROTEIN"/>
    <property type="match status" value="1"/>
</dbReference>
<sequence>MKKLICIVFSSLLLAACSNENSHPETANEPKAKKITVQTKAHEYNYDVVTSATTTTFGTNPEPKWTPEQKEAKMFWSVQPPTGIIKGNYYKNERQFDGGNKGILELVTDDSGKLIQVEFNELASETYYESKYANASKRLSDYAFFQATNARTDDTLVTWVNGITFLEGQMLAENRLDGNFQTVKGSSTSARNGMMPLAAEMKDWVKKPFGFYYYGIAEPLGNGLTARLQVVTENGEIISAKYDEIFADQKVEITDSALQSLYRQSKYYSLDYETMTGDDFVAFADGLEKHILQSQDLLDIPKQDLASFRNYEKVATKLSAEIDGAGT</sequence>
<protein>
    <submittedName>
        <fullName evidence="1">FMN-binding domain-containing protein</fullName>
    </submittedName>
</protein>
<dbReference type="EMBL" id="AODD01000009">
    <property type="protein sequence ID" value="EUJ23504.1"/>
    <property type="molecule type" value="Genomic_DNA"/>
</dbReference>
<keyword evidence="2" id="KW-1185">Reference proteome</keyword>
<evidence type="ECO:0000313" key="1">
    <source>
        <dbReference type="EMBL" id="EUJ23504.1"/>
    </source>
</evidence>
<dbReference type="PATRIC" id="fig|1265819.5.peg.1511"/>
<accession>W7B8B0</accession>
<dbReference type="OrthoDB" id="6249751at2"/>
<gene>
    <name evidence="1" type="ORF">PGRAN_07558</name>
</gene>
<dbReference type="RefSeq" id="WP_051998468.1">
    <property type="nucleotide sequence ID" value="NZ_AODD01000009.1"/>
</dbReference>
<dbReference type="AlphaFoldDB" id="W7B8B0"/>
<proteinExistence type="predicted"/>
<dbReference type="Proteomes" id="UP000019253">
    <property type="component" value="Unassembled WGS sequence"/>
</dbReference>